<dbReference type="Pfam" id="PF09791">
    <property type="entry name" value="Oxidored-like"/>
    <property type="match status" value="1"/>
</dbReference>
<name>A0A5C8LQS6_9GAMM</name>
<dbReference type="RefSeq" id="WP_147905091.1">
    <property type="nucleotide sequence ID" value="NZ_BAAAGC010000015.1"/>
</dbReference>
<accession>A0A5C8LQS6</accession>
<evidence type="ECO:0000259" key="1">
    <source>
        <dbReference type="Pfam" id="PF09791"/>
    </source>
</evidence>
<dbReference type="Proteomes" id="UP000321814">
    <property type="component" value="Unassembled WGS sequence"/>
</dbReference>
<proteinExistence type="predicted"/>
<comment type="caution">
    <text evidence="2">The sequence shown here is derived from an EMBL/GenBank/DDBJ whole genome shotgun (WGS) entry which is preliminary data.</text>
</comment>
<evidence type="ECO:0000313" key="2">
    <source>
        <dbReference type="EMBL" id="TXK78967.1"/>
    </source>
</evidence>
<evidence type="ECO:0000313" key="3">
    <source>
        <dbReference type="Proteomes" id="UP000321814"/>
    </source>
</evidence>
<sequence length="61" mass="7053">MFTTIDGIRLRIPTEEPVAPESSDCCGSGSCCPCVWDYYRAQQKAWQVQKEQKQKQLQEQE</sequence>
<gene>
    <name evidence="2" type="ORF">FU839_15525</name>
</gene>
<organism evidence="2 3">
    <name type="scientific">Rheinheimera tangshanensis</name>
    <dbReference type="NCBI Taxonomy" id="400153"/>
    <lineage>
        <taxon>Bacteria</taxon>
        <taxon>Pseudomonadati</taxon>
        <taxon>Pseudomonadota</taxon>
        <taxon>Gammaproteobacteria</taxon>
        <taxon>Chromatiales</taxon>
        <taxon>Chromatiaceae</taxon>
        <taxon>Rheinheimera</taxon>
    </lineage>
</organism>
<dbReference type="InterPro" id="IPR019180">
    <property type="entry name" value="Oxidoreductase-like_N"/>
</dbReference>
<protein>
    <submittedName>
        <fullName evidence="2">Oxidoreductase</fullName>
    </submittedName>
</protein>
<dbReference type="EMBL" id="VRLR01000012">
    <property type="protein sequence ID" value="TXK78967.1"/>
    <property type="molecule type" value="Genomic_DNA"/>
</dbReference>
<feature type="domain" description="Oxidoreductase-like" evidence="1">
    <location>
        <begin position="5"/>
        <end position="54"/>
    </location>
</feature>
<keyword evidence="3" id="KW-1185">Reference proteome</keyword>
<dbReference type="AlphaFoldDB" id="A0A5C8LQS6"/>
<reference evidence="2 3" key="1">
    <citation type="submission" date="2019-08" db="EMBL/GenBank/DDBJ databases">
        <title>Draft genome analysis of Rheinheimera tangshanensis isolated from the roots of fresh rice plants (Oryza sativa).</title>
        <authorList>
            <person name="Yu Q."/>
            <person name="Qi Y."/>
            <person name="Zhang H."/>
            <person name="Pu J."/>
        </authorList>
    </citation>
    <scope>NUCLEOTIDE SEQUENCE [LARGE SCALE GENOMIC DNA]</scope>
    <source>
        <strain evidence="2 3">JA3-B52</strain>
    </source>
</reference>